<evidence type="ECO:0000313" key="16">
    <source>
        <dbReference type="Proteomes" id="UP000268162"/>
    </source>
</evidence>
<evidence type="ECO:0000256" key="3">
    <source>
        <dbReference type="ARBA" id="ARBA00022525"/>
    </source>
</evidence>
<feature type="signal peptide" evidence="11">
    <location>
        <begin position="1"/>
        <end position="23"/>
    </location>
</feature>
<evidence type="ECO:0000259" key="14">
    <source>
        <dbReference type="Pfam" id="PF06280"/>
    </source>
</evidence>
<dbReference type="InterPro" id="IPR015500">
    <property type="entry name" value="Peptidase_S8_subtilisin-rel"/>
</dbReference>
<evidence type="ECO:0000256" key="8">
    <source>
        <dbReference type="PIRSR" id="PIRSR615500-1"/>
    </source>
</evidence>
<feature type="domain" description="C5a peptidase/Subtilisin-like protease SBT2-like Fn3-like" evidence="14">
    <location>
        <begin position="644"/>
        <end position="752"/>
    </location>
</feature>
<dbReference type="PROSITE" id="PS00136">
    <property type="entry name" value="SUBTILASE_ASP"/>
    <property type="match status" value="1"/>
</dbReference>
<dbReference type="Pfam" id="PF02225">
    <property type="entry name" value="PA"/>
    <property type="match status" value="1"/>
</dbReference>
<dbReference type="InterPro" id="IPR050131">
    <property type="entry name" value="Peptidase_S8_subtilisin-like"/>
</dbReference>
<dbReference type="InterPro" id="IPR046450">
    <property type="entry name" value="PA_dom_sf"/>
</dbReference>
<evidence type="ECO:0000256" key="5">
    <source>
        <dbReference type="ARBA" id="ARBA00022729"/>
    </source>
</evidence>
<dbReference type="EMBL" id="ML002269">
    <property type="protein sequence ID" value="RKP39468.1"/>
    <property type="molecule type" value="Genomic_DNA"/>
</dbReference>
<feature type="active site" description="Charge relay system" evidence="8 9">
    <location>
        <position position="239"/>
    </location>
</feature>
<proteinExistence type="inferred from homology"/>
<dbReference type="PROSITE" id="PS51892">
    <property type="entry name" value="SUBTILASE"/>
    <property type="match status" value="1"/>
</dbReference>
<feature type="region of interest" description="Disordered" evidence="10">
    <location>
        <begin position="125"/>
        <end position="152"/>
    </location>
</feature>
<dbReference type="PANTHER" id="PTHR43806">
    <property type="entry name" value="PEPTIDASE S8"/>
    <property type="match status" value="1"/>
</dbReference>
<dbReference type="GO" id="GO:0005615">
    <property type="term" value="C:extracellular space"/>
    <property type="evidence" value="ECO:0007669"/>
    <property type="project" value="TreeGrafter"/>
</dbReference>
<dbReference type="InterPro" id="IPR000209">
    <property type="entry name" value="Peptidase_S8/S53_dom"/>
</dbReference>
<dbReference type="SUPFAM" id="SSF52743">
    <property type="entry name" value="Subtilisin-like"/>
    <property type="match status" value="1"/>
</dbReference>
<sequence>MLGRYVFRPLALLLATANLGAMAGQVVTPPDEILSPGQVEVIPNSYIVQFSESTTTTTTGQFYANLKDLDCSYTNQTNYIPLFNGAVLSMNEATAYAVADLPMVESVWPNLLLYPMVYQPKDTTDPLDLPVGTAPPSLSRRDGESTLPDANYTKPALPILTHQQTGVDKLQSQLKLRGKGVKIGVLDTGLDLKHPAFGKCYKTKGCRVAYGMDIVGPNFTYQTNVLTPVDDPHDDCLGHGTHVAGVLGGNDGVFQGVAPDATLGIYKITSCLAKGATSSQAIIMALQQAYKDGMDVINLSYGIVGLWQESAEAVMASRLVRQNVVVVAAAGNSGTDNLWTASSPASGANVISAASVTPEQYQSQFFAVSNNATRLIPRSLSQSDVRPFQFTSATLELAVDPTGDLNSGCYPYSKSYAGSVVVVTRGVCPLANKGFYALQAGAVGMIVINQVADLDGGLAFGTLINIPSVLVTSVDGQYLVDILKKASASAPLTITANLDFKPFPYATPHRISVFSSWGPGNELELKPDMAAVGSQVYSSYPTTMGTYTMMSGTSSSSPYLAGVAALLIEKLSHCQKATEIRRRLMNMGSAAGGSVSYNMPVGSVAQQGAGDVMVYNAFVASVSIDVAALALNDTVQGNFKRGSRTIPVTFTNNGNKKIRLMLDHLPAAAASAYNSSGIFQATPSYDSGAATLSFSKNTLELSPQKSAVVRVTVTQPSTLHDSQFWVYSGYVTAMSNEVGLNGQLIKYSVPYLGFKGDLGTIPILSAPALGLPSMLNITTGQLMPFTTAGYTYSLTGTDYPRFRYRMEHPTRRIQIKIYKAESPNRIFATVYYGSMWYLSRNIDQGGTPYVNFTWDGRYYLQSAQTLYKDIPNGSYYLKLHFLKPFGNPSINSNNWEIWTTPKITINRPVVES</sequence>
<dbReference type="STRING" id="215637.A0A4Q0A144"/>
<protein>
    <submittedName>
        <fullName evidence="15">Peptidase S8/S53 domain-containing protein</fullName>
    </submittedName>
</protein>
<evidence type="ECO:0000256" key="2">
    <source>
        <dbReference type="ARBA" id="ARBA00022512"/>
    </source>
</evidence>
<feature type="chain" id="PRO_5020750291" evidence="11">
    <location>
        <begin position="24"/>
        <end position="912"/>
    </location>
</feature>
<dbReference type="InterPro" id="IPR022398">
    <property type="entry name" value="Peptidase_S8_His-AS"/>
</dbReference>
<evidence type="ECO:0000256" key="1">
    <source>
        <dbReference type="ARBA" id="ARBA00011073"/>
    </source>
</evidence>
<keyword evidence="5 11" id="KW-0732">Signal</keyword>
<reference evidence="16" key="1">
    <citation type="journal article" date="2018" name="Nat. Microbiol.">
        <title>Leveraging single-cell genomics to expand the fungal tree of life.</title>
        <authorList>
            <person name="Ahrendt S.R."/>
            <person name="Quandt C.A."/>
            <person name="Ciobanu D."/>
            <person name="Clum A."/>
            <person name="Salamov A."/>
            <person name="Andreopoulos B."/>
            <person name="Cheng J.F."/>
            <person name="Woyke T."/>
            <person name="Pelin A."/>
            <person name="Henrissat B."/>
            <person name="Reynolds N.K."/>
            <person name="Benny G.L."/>
            <person name="Smith M.E."/>
            <person name="James T.Y."/>
            <person name="Grigoriev I.V."/>
        </authorList>
    </citation>
    <scope>NUCLEOTIDE SEQUENCE [LARGE SCALE GENOMIC DNA]</scope>
    <source>
        <strain evidence="16">RSA 468</strain>
    </source>
</reference>
<keyword evidence="16" id="KW-1185">Reference proteome</keyword>
<name>A0A4Q0A144_9FUNG</name>
<dbReference type="InterPro" id="IPR023827">
    <property type="entry name" value="Peptidase_S8_Asp-AS"/>
</dbReference>
<dbReference type="PRINTS" id="PR00723">
    <property type="entry name" value="SUBTILISIN"/>
</dbReference>
<evidence type="ECO:0000259" key="13">
    <source>
        <dbReference type="Pfam" id="PF02225"/>
    </source>
</evidence>
<dbReference type="InterPro" id="IPR036852">
    <property type="entry name" value="Peptidase_S8/S53_dom_sf"/>
</dbReference>
<keyword evidence="4 9" id="KW-0645">Protease</keyword>
<gene>
    <name evidence="15" type="ORF">BJ085DRAFT_37519</name>
</gene>
<dbReference type="Gene3D" id="3.50.30.30">
    <property type="match status" value="1"/>
</dbReference>
<dbReference type="PANTHER" id="PTHR43806:SF66">
    <property type="entry name" value="SERIN ENDOPEPTIDASE"/>
    <property type="match status" value="1"/>
</dbReference>
<evidence type="ECO:0000256" key="6">
    <source>
        <dbReference type="ARBA" id="ARBA00022801"/>
    </source>
</evidence>
<dbReference type="Pfam" id="PF00082">
    <property type="entry name" value="Peptidase_S8"/>
    <property type="match status" value="1"/>
</dbReference>
<evidence type="ECO:0000256" key="7">
    <source>
        <dbReference type="ARBA" id="ARBA00022825"/>
    </source>
</evidence>
<feature type="domain" description="Peptidase S8/S53" evidence="12">
    <location>
        <begin position="178"/>
        <end position="587"/>
    </location>
</feature>
<dbReference type="InterPro" id="IPR010435">
    <property type="entry name" value="C5a/SBT2-like_Fn3"/>
</dbReference>
<dbReference type="GO" id="GO:0004252">
    <property type="term" value="F:serine-type endopeptidase activity"/>
    <property type="evidence" value="ECO:0007669"/>
    <property type="project" value="UniProtKB-UniRule"/>
</dbReference>
<evidence type="ECO:0000256" key="10">
    <source>
        <dbReference type="SAM" id="MobiDB-lite"/>
    </source>
</evidence>
<feature type="domain" description="PA" evidence="13">
    <location>
        <begin position="405"/>
        <end position="478"/>
    </location>
</feature>
<organism evidence="15 16">
    <name type="scientific">Dimargaris cristalligena</name>
    <dbReference type="NCBI Taxonomy" id="215637"/>
    <lineage>
        <taxon>Eukaryota</taxon>
        <taxon>Fungi</taxon>
        <taxon>Fungi incertae sedis</taxon>
        <taxon>Zoopagomycota</taxon>
        <taxon>Kickxellomycotina</taxon>
        <taxon>Dimargaritomycetes</taxon>
        <taxon>Dimargaritales</taxon>
        <taxon>Dimargaritaceae</taxon>
        <taxon>Dimargaris</taxon>
    </lineage>
</organism>
<dbReference type="AlphaFoldDB" id="A0A4Q0A144"/>
<keyword evidence="3" id="KW-0964">Secreted</keyword>
<keyword evidence="6 9" id="KW-0378">Hydrolase</keyword>
<dbReference type="InterPro" id="IPR003137">
    <property type="entry name" value="PA_domain"/>
</dbReference>
<dbReference type="GO" id="GO:0006508">
    <property type="term" value="P:proteolysis"/>
    <property type="evidence" value="ECO:0007669"/>
    <property type="project" value="UniProtKB-KW"/>
</dbReference>
<evidence type="ECO:0000259" key="12">
    <source>
        <dbReference type="Pfam" id="PF00082"/>
    </source>
</evidence>
<feature type="active site" description="Charge relay system" evidence="8 9">
    <location>
        <position position="554"/>
    </location>
</feature>
<comment type="similarity">
    <text evidence="1 9">Belongs to the peptidase S8 family.</text>
</comment>
<dbReference type="Gene3D" id="3.40.50.200">
    <property type="entry name" value="Peptidase S8/S53 domain"/>
    <property type="match status" value="1"/>
</dbReference>
<dbReference type="Pfam" id="PF06280">
    <property type="entry name" value="fn3_5"/>
    <property type="match status" value="1"/>
</dbReference>
<dbReference type="SUPFAM" id="SSF52025">
    <property type="entry name" value="PA domain"/>
    <property type="match status" value="1"/>
</dbReference>
<dbReference type="GO" id="GO:0016020">
    <property type="term" value="C:membrane"/>
    <property type="evidence" value="ECO:0007669"/>
    <property type="project" value="InterPro"/>
</dbReference>
<evidence type="ECO:0000256" key="9">
    <source>
        <dbReference type="PROSITE-ProRule" id="PRU01240"/>
    </source>
</evidence>
<evidence type="ECO:0000256" key="4">
    <source>
        <dbReference type="ARBA" id="ARBA00022670"/>
    </source>
</evidence>
<dbReference type="PROSITE" id="PS00137">
    <property type="entry name" value="SUBTILASE_HIS"/>
    <property type="match status" value="1"/>
</dbReference>
<accession>A0A4Q0A144</accession>
<feature type="active site" description="Charge relay system" evidence="8 9">
    <location>
        <position position="187"/>
    </location>
</feature>
<dbReference type="Proteomes" id="UP000268162">
    <property type="component" value="Unassembled WGS sequence"/>
</dbReference>
<keyword evidence="2" id="KW-0134">Cell wall</keyword>
<evidence type="ECO:0000256" key="11">
    <source>
        <dbReference type="SAM" id="SignalP"/>
    </source>
</evidence>
<keyword evidence="7 9" id="KW-0720">Serine protease</keyword>
<evidence type="ECO:0000313" key="15">
    <source>
        <dbReference type="EMBL" id="RKP39468.1"/>
    </source>
</evidence>